<organism evidence="2 3">
    <name type="scientific">Streblomastix strix</name>
    <dbReference type="NCBI Taxonomy" id="222440"/>
    <lineage>
        <taxon>Eukaryota</taxon>
        <taxon>Metamonada</taxon>
        <taxon>Preaxostyla</taxon>
        <taxon>Oxymonadida</taxon>
        <taxon>Streblomastigidae</taxon>
        <taxon>Streblomastix</taxon>
    </lineage>
</organism>
<evidence type="ECO:0000313" key="3">
    <source>
        <dbReference type="Proteomes" id="UP000324800"/>
    </source>
</evidence>
<sequence length="126" mass="15138">MPFWLVNIMVLVCEHFLICQLRQLRLSSNSAFPPSLPQSNRNLTDAQLQCRSRFLQLRRAKLRCVLIWRDLRVIDALLRFTWLTRYLLWKSQVFTTYWRFNSDYISCVFQQKSTFILVDNPGEFSV</sequence>
<feature type="signal peptide" evidence="1">
    <location>
        <begin position="1"/>
        <end position="19"/>
    </location>
</feature>
<evidence type="ECO:0000313" key="2">
    <source>
        <dbReference type="EMBL" id="KAA6355019.1"/>
    </source>
</evidence>
<accession>A0A5J4TA08</accession>
<name>A0A5J4TA08_9EUKA</name>
<reference evidence="2 3" key="1">
    <citation type="submission" date="2019-03" db="EMBL/GenBank/DDBJ databases">
        <title>Single cell metagenomics reveals metabolic interactions within the superorganism composed of flagellate Streblomastix strix and complex community of Bacteroidetes bacteria on its surface.</title>
        <authorList>
            <person name="Treitli S.C."/>
            <person name="Kolisko M."/>
            <person name="Husnik F."/>
            <person name="Keeling P."/>
            <person name="Hampl V."/>
        </authorList>
    </citation>
    <scope>NUCLEOTIDE SEQUENCE [LARGE SCALE GENOMIC DNA]</scope>
    <source>
        <strain evidence="2">ST1C</strain>
    </source>
</reference>
<feature type="non-terminal residue" evidence="2">
    <location>
        <position position="126"/>
    </location>
</feature>
<dbReference type="Proteomes" id="UP000324800">
    <property type="component" value="Unassembled WGS sequence"/>
</dbReference>
<gene>
    <name evidence="2" type="ORF">EZS28_049454</name>
</gene>
<evidence type="ECO:0000256" key="1">
    <source>
        <dbReference type="SAM" id="SignalP"/>
    </source>
</evidence>
<dbReference type="EMBL" id="SNRW01035307">
    <property type="protein sequence ID" value="KAA6355019.1"/>
    <property type="molecule type" value="Genomic_DNA"/>
</dbReference>
<keyword evidence="1" id="KW-0732">Signal</keyword>
<evidence type="ECO:0008006" key="4">
    <source>
        <dbReference type="Google" id="ProtNLM"/>
    </source>
</evidence>
<proteinExistence type="predicted"/>
<feature type="chain" id="PRO_5023861716" description="Secreted protein" evidence="1">
    <location>
        <begin position="20"/>
        <end position="126"/>
    </location>
</feature>
<comment type="caution">
    <text evidence="2">The sequence shown here is derived from an EMBL/GenBank/DDBJ whole genome shotgun (WGS) entry which is preliminary data.</text>
</comment>
<dbReference type="AlphaFoldDB" id="A0A5J4TA08"/>
<protein>
    <recommendedName>
        <fullName evidence="4">Secreted protein</fullName>
    </recommendedName>
</protein>